<dbReference type="PANTHER" id="PTHR33993:SF1">
    <property type="entry name" value="GLYOXALASE FAMILY PROTEIN"/>
    <property type="match status" value="1"/>
</dbReference>
<evidence type="ECO:0000259" key="1">
    <source>
        <dbReference type="PROSITE" id="PS51819"/>
    </source>
</evidence>
<dbReference type="InterPro" id="IPR004360">
    <property type="entry name" value="Glyas_Fos-R_dOase_dom"/>
</dbReference>
<proteinExistence type="predicted"/>
<dbReference type="InterPro" id="IPR029068">
    <property type="entry name" value="Glyas_Bleomycin-R_OHBP_Dase"/>
</dbReference>
<dbReference type="InterPro" id="IPR052164">
    <property type="entry name" value="Anthracycline_SecMetBiosynth"/>
</dbReference>
<keyword evidence="3" id="KW-1185">Reference proteome</keyword>
<gene>
    <name evidence="2" type="ORF">J4H92_05430</name>
</gene>
<reference evidence="2" key="1">
    <citation type="submission" date="2021-03" db="EMBL/GenBank/DDBJ databases">
        <title>Leucobacter chromiisoli sp. nov., isolated from chromium-containing soil of chemical plant.</title>
        <authorList>
            <person name="Xu Z."/>
        </authorList>
    </citation>
    <scope>NUCLEOTIDE SEQUENCE</scope>
    <source>
        <strain evidence="2">S27</strain>
    </source>
</reference>
<name>A0A939MIK3_9MICO</name>
<evidence type="ECO:0000313" key="2">
    <source>
        <dbReference type="EMBL" id="MBO1901388.1"/>
    </source>
</evidence>
<dbReference type="AlphaFoldDB" id="A0A939MIK3"/>
<dbReference type="PANTHER" id="PTHR33993">
    <property type="entry name" value="GLYOXALASE-RELATED"/>
    <property type="match status" value="1"/>
</dbReference>
<dbReference type="EMBL" id="JAGDYM010000005">
    <property type="protein sequence ID" value="MBO1901388.1"/>
    <property type="molecule type" value="Genomic_DNA"/>
</dbReference>
<dbReference type="PROSITE" id="PS51819">
    <property type="entry name" value="VOC"/>
    <property type="match status" value="1"/>
</dbReference>
<evidence type="ECO:0000313" key="3">
    <source>
        <dbReference type="Proteomes" id="UP000664382"/>
    </source>
</evidence>
<dbReference type="SUPFAM" id="SSF54593">
    <property type="entry name" value="Glyoxalase/Bleomycin resistance protein/Dihydroxybiphenyl dioxygenase"/>
    <property type="match status" value="1"/>
</dbReference>
<protein>
    <submittedName>
        <fullName evidence="2">VOC family protein</fullName>
    </submittedName>
</protein>
<feature type="domain" description="VOC" evidence="1">
    <location>
        <begin position="7"/>
        <end position="116"/>
    </location>
</feature>
<comment type="caution">
    <text evidence="2">The sequence shown here is derived from an EMBL/GenBank/DDBJ whole genome shotgun (WGS) entry which is preliminary data.</text>
</comment>
<dbReference type="Gene3D" id="3.10.180.10">
    <property type="entry name" value="2,3-Dihydroxybiphenyl 1,2-Dioxygenase, domain 1"/>
    <property type="match status" value="1"/>
</dbReference>
<organism evidence="2 3">
    <name type="scientific">Leucobacter weissii</name>
    <dbReference type="NCBI Taxonomy" id="1983706"/>
    <lineage>
        <taxon>Bacteria</taxon>
        <taxon>Bacillati</taxon>
        <taxon>Actinomycetota</taxon>
        <taxon>Actinomycetes</taxon>
        <taxon>Micrococcales</taxon>
        <taxon>Microbacteriaceae</taxon>
        <taxon>Leucobacter</taxon>
    </lineage>
</organism>
<dbReference type="InterPro" id="IPR037523">
    <property type="entry name" value="VOC_core"/>
</dbReference>
<dbReference type="RefSeq" id="WP_208096923.1">
    <property type="nucleotide sequence ID" value="NZ_JAGDYM010000005.1"/>
</dbReference>
<dbReference type="Pfam" id="PF00903">
    <property type="entry name" value="Glyoxalase"/>
    <property type="match status" value="1"/>
</dbReference>
<dbReference type="Proteomes" id="UP000664382">
    <property type="component" value="Unassembled WGS sequence"/>
</dbReference>
<sequence>MTATHHRIDYVELTVTDLAAAKAFYAAAFGWEFNEYGPGYAGIRGRDGEAGGLYEAAEARPHGGPFVLLFSEDLEESGRAIERAGGTIVDGPYGFPGGRRLHFTDPSGNELGVWSRD</sequence>
<accession>A0A939MIK3</accession>